<gene>
    <name evidence="4" type="ORF">SAMN05421508_102188</name>
</gene>
<sequence length="176" mass="18877">MKKTLLLSALLALPAFATAQAQEVEFVGPQAGDWEVTISGSGSSDNDFDNTTLGVTGSAGKYMTDNVLVGVRQTLNFSDSEDNTALTGATRVFADYVFDLGRWRPYIGASAGGIYGEGVNNSFAAGPELGVKYYADDNTFIYAQTEYQFTFQDSDDIDDAFDDGGFFHAIGVGFNF</sequence>
<proteinExistence type="predicted"/>
<dbReference type="SUPFAM" id="SSF56925">
    <property type="entry name" value="OMPA-like"/>
    <property type="match status" value="1"/>
</dbReference>
<dbReference type="InterPro" id="IPR027385">
    <property type="entry name" value="Beta-barrel_OMP"/>
</dbReference>
<evidence type="ECO:0000313" key="4">
    <source>
        <dbReference type="EMBL" id="SOD91947.1"/>
    </source>
</evidence>
<dbReference type="Proteomes" id="UP000219621">
    <property type="component" value="Unassembled WGS sequence"/>
</dbReference>
<dbReference type="InterPro" id="IPR011250">
    <property type="entry name" value="OMP/PagP_B-barrel"/>
</dbReference>
<dbReference type="Gene3D" id="2.40.160.20">
    <property type="match status" value="1"/>
</dbReference>
<reference evidence="4 5" key="1">
    <citation type="submission" date="2017-09" db="EMBL/GenBank/DDBJ databases">
        <authorList>
            <person name="Ehlers B."/>
            <person name="Leendertz F.H."/>
        </authorList>
    </citation>
    <scope>NUCLEOTIDE SEQUENCE [LARGE SCALE GENOMIC DNA]</scope>
    <source>
        <strain evidence="4 5">USBA 140</strain>
    </source>
</reference>
<dbReference type="EMBL" id="OCNJ01000002">
    <property type="protein sequence ID" value="SOD91947.1"/>
    <property type="molecule type" value="Genomic_DNA"/>
</dbReference>
<feature type="chain" id="PRO_5012809507" evidence="2">
    <location>
        <begin position="22"/>
        <end position="176"/>
    </location>
</feature>
<keyword evidence="1 2" id="KW-0732">Signal</keyword>
<evidence type="ECO:0000313" key="5">
    <source>
        <dbReference type="Proteomes" id="UP000219621"/>
    </source>
</evidence>
<evidence type="ECO:0000256" key="2">
    <source>
        <dbReference type="SAM" id="SignalP"/>
    </source>
</evidence>
<name>A0A286G8P8_9PROT</name>
<protein>
    <submittedName>
        <fullName evidence="4">Outer membrane protein beta-barrel domain-containing protein</fullName>
    </submittedName>
</protein>
<dbReference type="RefSeq" id="WP_176525039.1">
    <property type="nucleotide sequence ID" value="NZ_OCNJ01000002.1"/>
</dbReference>
<evidence type="ECO:0000256" key="1">
    <source>
        <dbReference type="ARBA" id="ARBA00022729"/>
    </source>
</evidence>
<organism evidence="4 5">
    <name type="scientific">Caenispirillum bisanense</name>
    <dbReference type="NCBI Taxonomy" id="414052"/>
    <lineage>
        <taxon>Bacteria</taxon>
        <taxon>Pseudomonadati</taxon>
        <taxon>Pseudomonadota</taxon>
        <taxon>Alphaproteobacteria</taxon>
        <taxon>Rhodospirillales</taxon>
        <taxon>Novispirillaceae</taxon>
        <taxon>Caenispirillum</taxon>
    </lineage>
</organism>
<evidence type="ECO:0000259" key="3">
    <source>
        <dbReference type="Pfam" id="PF13505"/>
    </source>
</evidence>
<feature type="signal peptide" evidence="2">
    <location>
        <begin position="1"/>
        <end position="21"/>
    </location>
</feature>
<accession>A0A286G8P8</accession>
<dbReference type="Pfam" id="PF13505">
    <property type="entry name" value="OMP_b-brl"/>
    <property type="match status" value="1"/>
</dbReference>
<feature type="domain" description="Outer membrane protein beta-barrel" evidence="3">
    <location>
        <begin position="9"/>
        <end position="176"/>
    </location>
</feature>
<dbReference type="AlphaFoldDB" id="A0A286G8P8"/>
<keyword evidence="5" id="KW-1185">Reference proteome</keyword>